<organism evidence="1 2">
    <name type="scientific">Erwinia phage pEa_SNUABM_1</name>
    <dbReference type="NCBI Taxonomy" id="2869543"/>
    <lineage>
        <taxon>Viruses</taxon>
        <taxon>Duplodnaviria</taxon>
        <taxon>Heunggongvirae</taxon>
        <taxon>Uroviricota</taxon>
        <taxon>Caudoviricetes</taxon>
        <taxon>Alexandravirus</taxon>
        <taxon>Alexandravirus SNUABM1</taxon>
    </lineage>
</organism>
<dbReference type="EMBL" id="MZ443776">
    <property type="protein sequence ID" value="QZE57271.1"/>
    <property type="molecule type" value="Genomic_DNA"/>
</dbReference>
<name>A0AAE7XL88_9CAUD</name>
<dbReference type="Proteomes" id="UP000827973">
    <property type="component" value="Segment"/>
</dbReference>
<protein>
    <submittedName>
        <fullName evidence="1">Uncharacterized protein</fullName>
    </submittedName>
</protein>
<accession>A0AAE7XL88</accession>
<reference evidence="1 2" key="1">
    <citation type="submission" date="2021-06" db="EMBL/GenBank/DDBJ databases">
        <title>Complete genome sequence of Erwinia phage pEa_SNUABM_1.</title>
        <authorList>
            <person name="Kim S.G."/>
            <person name="Park S.C."/>
        </authorList>
    </citation>
    <scope>NUCLEOTIDE SEQUENCE [LARGE SCALE GENOMIC DNA]</scope>
</reference>
<proteinExistence type="predicted"/>
<sequence length="323" mass="34655">MLFTLGSCRKRFDNHQNTALNFGIVFDQNISKDQAFSDWPGCVPRAIAACTTKNGNQLATGQVQGMRGNRLYAATMYSPSRKKSYSDSIPALTLADLRLVLPAPMVSSSDAPAFGEGGYVLAERSVTYMFRSPGTPQAYGTYSTYQGYTSHSGSDVIYTDTSVNSVLYTLSGRIPATVEGSVVGSYQSYTASAIVGYMAVGPSQGAGYMFGTIDGGYRLQQSGRNAQGQFWSNPAQFLDGNGISGSVAANADTNLRISMAVSGANETPVPSWMGALIYIGKSYFMMRYDFDTDLTSNATLVPGNSASFTFNGQNYAYPDRINL</sequence>
<evidence type="ECO:0000313" key="2">
    <source>
        <dbReference type="Proteomes" id="UP000827973"/>
    </source>
</evidence>
<gene>
    <name evidence="1" type="ORF">pEaSNUABM1_00062</name>
</gene>
<evidence type="ECO:0000313" key="1">
    <source>
        <dbReference type="EMBL" id="QZE57271.1"/>
    </source>
</evidence>
<keyword evidence="2" id="KW-1185">Reference proteome</keyword>